<feature type="transmembrane region" description="Helical" evidence="7">
    <location>
        <begin position="186"/>
        <end position="213"/>
    </location>
</feature>
<dbReference type="AlphaFoldDB" id="A0A543F637"/>
<dbReference type="GO" id="GO:0015171">
    <property type="term" value="F:amino acid transmembrane transporter activity"/>
    <property type="evidence" value="ECO:0007669"/>
    <property type="project" value="TreeGrafter"/>
</dbReference>
<protein>
    <submittedName>
        <fullName evidence="8">Threonine/homoserine/homoserine lactone efflux protein</fullName>
    </submittedName>
</protein>
<feature type="transmembrane region" description="Helical" evidence="7">
    <location>
        <begin position="35"/>
        <end position="53"/>
    </location>
</feature>
<keyword evidence="2" id="KW-1003">Cell membrane</keyword>
<dbReference type="PANTHER" id="PTHR30086:SF20">
    <property type="entry name" value="ARGININE EXPORTER PROTEIN ARGO-RELATED"/>
    <property type="match status" value="1"/>
</dbReference>
<dbReference type="EMBL" id="VFPG01000001">
    <property type="protein sequence ID" value="TQM29210.1"/>
    <property type="molecule type" value="Genomic_DNA"/>
</dbReference>
<dbReference type="Pfam" id="PF01810">
    <property type="entry name" value="LysE"/>
    <property type="match status" value="1"/>
</dbReference>
<dbReference type="Proteomes" id="UP000316331">
    <property type="component" value="Unassembled WGS sequence"/>
</dbReference>
<feature type="transmembrane region" description="Helical" evidence="7">
    <location>
        <begin position="152"/>
        <end position="174"/>
    </location>
</feature>
<name>A0A543F637_9NOCA</name>
<proteinExistence type="predicted"/>
<evidence type="ECO:0000313" key="9">
    <source>
        <dbReference type="Proteomes" id="UP000316331"/>
    </source>
</evidence>
<dbReference type="PANTHER" id="PTHR30086">
    <property type="entry name" value="ARGININE EXPORTER PROTEIN ARGO"/>
    <property type="match status" value="1"/>
</dbReference>
<reference evidence="8 9" key="1">
    <citation type="submission" date="2019-06" db="EMBL/GenBank/DDBJ databases">
        <title>Sequencing the genomes of 1000 actinobacteria strains.</title>
        <authorList>
            <person name="Klenk H.-P."/>
        </authorList>
    </citation>
    <scope>NUCLEOTIDE SEQUENCE [LARGE SCALE GENOMIC DNA]</scope>
    <source>
        <strain evidence="8 9">DSM 103495</strain>
    </source>
</reference>
<comment type="subcellular location">
    <subcellularLocation>
        <location evidence="1">Cell membrane</location>
        <topology evidence="1">Multi-pass membrane protein</topology>
    </subcellularLocation>
</comment>
<keyword evidence="5 7" id="KW-0472">Membrane</keyword>
<keyword evidence="9" id="KW-1185">Reference proteome</keyword>
<feature type="transmembrane region" description="Helical" evidence="7">
    <location>
        <begin position="74"/>
        <end position="99"/>
    </location>
</feature>
<dbReference type="InterPro" id="IPR001123">
    <property type="entry name" value="LeuE-type"/>
</dbReference>
<feature type="transmembrane region" description="Helical" evidence="7">
    <location>
        <begin position="105"/>
        <end position="122"/>
    </location>
</feature>
<evidence type="ECO:0000256" key="2">
    <source>
        <dbReference type="ARBA" id="ARBA00022475"/>
    </source>
</evidence>
<evidence type="ECO:0000256" key="7">
    <source>
        <dbReference type="SAM" id="Phobius"/>
    </source>
</evidence>
<evidence type="ECO:0000313" key="8">
    <source>
        <dbReference type="EMBL" id="TQM29210.1"/>
    </source>
</evidence>
<comment type="caution">
    <text evidence="8">The sequence shown here is derived from an EMBL/GenBank/DDBJ whole genome shotgun (WGS) entry which is preliminary data.</text>
</comment>
<evidence type="ECO:0000256" key="3">
    <source>
        <dbReference type="ARBA" id="ARBA00022692"/>
    </source>
</evidence>
<dbReference type="GO" id="GO:0005886">
    <property type="term" value="C:plasma membrane"/>
    <property type="evidence" value="ECO:0007669"/>
    <property type="project" value="UniProtKB-SubCell"/>
</dbReference>
<evidence type="ECO:0000256" key="1">
    <source>
        <dbReference type="ARBA" id="ARBA00004651"/>
    </source>
</evidence>
<dbReference type="OrthoDB" id="9784202at2"/>
<sequence length="244" mass="25548">MTYSEVGRPHASLSTSGFRGRKSVAPPRELRCTRWVTPSLLLSFVGLCVLLSLTPGPDSFLVLRFSIVDARPGIAAAVGSALGGLVWAVVVAAGVAALLEQSATAYRALKIVGGIYLVYLGIRTLIELRKRRAQAEAEFDSGSGKAPSVRSAFTAGVVSCLFNPKVGLFYLAVLPQFLTEVTFLNTLALGAIECTVAAVEMILLALLAARAVAFLRSPKVRDRLEQASAGILTALGLGTAASAT</sequence>
<evidence type="ECO:0000256" key="6">
    <source>
        <dbReference type="SAM" id="MobiDB-lite"/>
    </source>
</evidence>
<evidence type="ECO:0000256" key="4">
    <source>
        <dbReference type="ARBA" id="ARBA00022989"/>
    </source>
</evidence>
<organism evidence="8 9">
    <name type="scientific">Nocardia bhagyanarayanae</name>
    <dbReference type="NCBI Taxonomy" id="1215925"/>
    <lineage>
        <taxon>Bacteria</taxon>
        <taxon>Bacillati</taxon>
        <taxon>Actinomycetota</taxon>
        <taxon>Actinomycetes</taxon>
        <taxon>Mycobacteriales</taxon>
        <taxon>Nocardiaceae</taxon>
        <taxon>Nocardia</taxon>
    </lineage>
</organism>
<accession>A0A543F637</accession>
<evidence type="ECO:0000256" key="5">
    <source>
        <dbReference type="ARBA" id="ARBA00023136"/>
    </source>
</evidence>
<dbReference type="PIRSF" id="PIRSF006324">
    <property type="entry name" value="LeuE"/>
    <property type="match status" value="1"/>
</dbReference>
<keyword evidence="3 7" id="KW-0812">Transmembrane</keyword>
<gene>
    <name evidence="8" type="ORF">FB390_0801</name>
</gene>
<feature type="region of interest" description="Disordered" evidence="6">
    <location>
        <begin position="1"/>
        <end position="23"/>
    </location>
</feature>
<keyword evidence="4 7" id="KW-1133">Transmembrane helix</keyword>